<dbReference type="GeneID" id="72437236"/>
<gene>
    <name evidence="2" type="ORF">PM02_19220</name>
</gene>
<dbReference type="InterPro" id="IPR003779">
    <property type="entry name" value="CMD-like"/>
</dbReference>
<name>A0A061SQC7_9RHOB</name>
<evidence type="ECO:0000313" key="3">
    <source>
        <dbReference type="Proteomes" id="UP000027337"/>
    </source>
</evidence>
<sequence>MGTQNYPDLTKGIATQIGALRKGIPDTMKGFGDMAKHAEAEGALDGKTKELISMGIAIALRCDGCIGFHTKALLRLGATRQEFQEMLGVAIYMGGGPSLMYAAQAMDAWEQFGGSAE</sequence>
<dbReference type="Gene3D" id="1.20.1290.10">
    <property type="entry name" value="AhpD-like"/>
    <property type="match status" value="1"/>
</dbReference>
<dbReference type="AlphaFoldDB" id="A0A061SQC7"/>
<dbReference type="RefSeq" id="WP_037911663.1">
    <property type="nucleotide sequence ID" value="NZ_CP068998.1"/>
</dbReference>
<dbReference type="InterPro" id="IPR029032">
    <property type="entry name" value="AhpD-like"/>
</dbReference>
<evidence type="ECO:0000313" key="2">
    <source>
        <dbReference type="EMBL" id="KAJ01465.1"/>
    </source>
</evidence>
<dbReference type="Pfam" id="PF02627">
    <property type="entry name" value="CMD"/>
    <property type="match status" value="1"/>
</dbReference>
<dbReference type="PANTHER" id="PTHR33930">
    <property type="entry name" value="ALKYL HYDROPEROXIDE REDUCTASE AHPD"/>
    <property type="match status" value="1"/>
</dbReference>
<evidence type="ECO:0000259" key="1">
    <source>
        <dbReference type="Pfam" id="PF02627"/>
    </source>
</evidence>
<keyword evidence="3" id="KW-1185">Reference proteome</keyword>
<reference evidence="2 3" key="1">
    <citation type="journal article" date="2014" name="Genome Announc.">
        <title>Draft Genome Sequences of Two Isolates of the Roseobacter Group, Sulfitobacter sp. Strains 3SOLIMAR09 and 1FIGIMAR09, from Harbors of Mallorca Island (Mediterranean Sea).</title>
        <authorList>
            <person name="Mas-Llado M."/>
            <person name="Pina-Villalonga J.M."/>
            <person name="Brunet-Galmes I."/>
            <person name="Nogales B."/>
            <person name="Bosch R."/>
        </authorList>
    </citation>
    <scope>NUCLEOTIDE SEQUENCE [LARGE SCALE GENOMIC DNA]</scope>
    <source>
        <strain evidence="2 3">1FIGIMAR09</strain>
    </source>
</reference>
<feature type="domain" description="Carboxymuconolactone decarboxylase-like" evidence="1">
    <location>
        <begin position="25"/>
        <end position="107"/>
    </location>
</feature>
<dbReference type="NCBIfam" id="TIGR00778">
    <property type="entry name" value="ahpD_dom"/>
    <property type="match status" value="1"/>
</dbReference>
<dbReference type="STRING" id="83219.PM02_19220"/>
<dbReference type="SUPFAM" id="SSF69118">
    <property type="entry name" value="AhpD-like"/>
    <property type="match status" value="1"/>
</dbReference>
<proteinExistence type="predicted"/>
<organism evidence="2 3">
    <name type="scientific">Sulfitobacter mediterraneus</name>
    <dbReference type="NCBI Taxonomy" id="83219"/>
    <lineage>
        <taxon>Bacteria</taxon>
        <taxon>Pseudomonadati</taxon>
        <taxon>Pseudomonadota</taxon>
        <taxon>Alphaproteobacteria</taxon>
        <taxon>Rhodobacterales</taxon>
        <taxon>Roseobacteraceae</taxon>
        <taxon>Sulfitobacter</taxon>
    </lineage>
</organism>
<dbReference type="GO" id="GO:0051920">
    <property type="term" value="F:peroxiredoxin activity"/>
    <property type="evidence" value="ECO:0007669"/>
    <property type="project" value="InterPro"/>
</dbReference>
<protein>
    <recommendedName>
        <fullName evidence="1">Carboxymuconolactone decarboxylase-like domain-containing protein</fullName>
    </recommendedName>
</protein>
<dbReference type="EMBL" id="JEMU01000029">
    <property type="protein sequence ID" value="KAJ01465.1"/>
    <property type="molecule type" value="Genomic_DNA"/>
</dbReference>
<dbReference type="Proteomes" id="UP000027337">
    <property type="component" value="Unassembled WGS sequence"/>
</dbReference>
<dbReference type="InterPro" id="IPR004675">
    <property type="entry name" value="AhpD_core"/>
</dbReference>
<comment type="caution">
    <text evidence="2">The sequence shown here is derived from an EMBL/GenBank/DDBJ whole genome shotgun (WGS) entry which is preliminary data.</text>
</comment>
<accession>A0A061SQC7</accession>
<dbReference type="PANTHER" id="PTHR33930:SF2">
    <property type="entry name" value="BLR3452 PROTEIN"/>
    <property type="match status" value="1"/>
</dbReference>
<dbReference type="eggNOG" id="COG0599">
    <property type="taxonomic scope" value="Bacteria"/>
</dbReference>